<dbReference type="Proteomes" id="UP001291999">
    <property type="component" value="Unassembled WGS sequence"/>
</dbReference>
<accession>A0ABU5KBE0</accession>
<evidence type="ECO:0000313" key="3">
    <source>
        <dbReference type="EMBL" id="MDZ5662292.1"/>
    </source>
</evidence>
<proteinExistence type="predicted"/>
<keyword evidence="2" id="KW-0812">Transmembrane</keyword>
<dbReference type="RefSeq" id="WP_172271834.1">
    <property type="nucleotide sequence ID" value="NZ_JAXQPW010000003.1"/>
</dbReference>
<evidence type="ECO:0000313" key="4">
    <source>
        <dbReference type="Proteomes" id="UP001291999"/>
    </source>
</evidence>
<keyword evidence="2" id="KW-0472">Membrane</keyword>
<feature type="compositionally biased region" description="Acidic residues" evidence="1">
    <location>
        <begin position="7"/>
        <end position="16"/>
    </location>
</feature>
<sequence>MSKLDVREEDLQDASEQDVHEQETDWAAELSPRRPASRRSQIFLAALVVCALGFLGGIVTTQQMQEQTSSALPGGMELPEGIELPDGFEPPAGGAAPGGGGAIPDAGQLAALGGSSTYTVTVVDGGTLYLEDATGSTVKVVTLPTTKVRKLTAGATSDLRPGDTVTVEGDVDDAGTILAEVVAQTE</sequence>
<protein>
    <submittedName>
        <fullName evidence="3">DUF5666 domain-containing protein</fullName>
    </submittedName>
</protein>
<comment type="caution">
    <text evidence="3">The sequence shown here is derived from an EMBL/GenBank/DDBJ whole genome shotgun (WGS) entry which is preliminary data.</text>
</comment>
<evidence type="ECO:0000256" key="2">
    <source>
        <dbReference type="SAM" id="Phobius"/>
    </source>
</evidence>
<dbReference type="EMBL" id="JAXQPW010000003">
    <property type="protein sequence ID" value="MDZ5662292.1"/>
    <property type="molecule type" value="Genomic_DNA"/>
</dbReference>
<feature type="region of interest" description="Disordered" evidence="1">
    <location>
        <begin position="1"/>
        <end position="33"/>
    </location>
</feature>
<reference evidence="3 4" key="1">
    <citation type="submission" date="2023-11" db="EMBL/GenBank/DDBJ databases">
        <title>Novel species in genus Nocardioides.</title>
        <authorList>
            <person name="Zhou H."/>
        </authorList>
    </citation>
    <scope>NUCLEOTIDE SEQUENCE [LARGE SCALE GENOMIC DNA]</scope>
    <source>
        <strain evidence="3 4">S-58</strain>
    </source>
</reference>
<organism evidence="3 4">
    <name type="scientific">Nocardioides renjunii</name>
    <dbReference type="NCBI Taxonomy" id="3095075"/>
    <lineage>
        <taxon>Bacteria</taxon>
        <taxon>Bacillati</taxon>
        <taxon>Actinomycetota</taxon>
        <taxon>Actinomycetes</taxon>
        <taxon>Propionibacteriales</taxon>
        <taxon>Nocardioidaceae</taxon>
        <taxon>Nocardioides</taxon>
    </lineage>
</organism>
<name>A0ABU5KBE0_9ACTN</name>
<keyword evidence="4" id="KW-1185">Reference proteome</keyword>
<feature type="transmembrane region" description="Helical" evidence="2">
    <location>
        <begin position="42"/>
        <end position="60"/>
    </location>
</feature>
<keyword evidence="2" id="KW-1133">Transmembrane helix</keyword>
<gene>
    <name evidence="3" type="ORF">SFC79_10990</name>
</gene>
<evidence type="ECO:0000256" key="1">
    <source>
        <dbReference type="SAM" id="MobiDB-lite"/>
    </source>
</evidence>